<dbReference type="EMBL" id="BK015760">
    <property type="protein sequence ID" value="DAE23850.1"/>
    <property type="molecule type" value="Genomic_DNA"/>
</dbReference>
<reference evidence="1" key="1">
    <citation type="journal article" date="2021" name="Proc. Natl. Acad. Sci. U.S.A.">
        <title>A Catalog of Tens of Thousands of Viruses from Human Metagenomes Reveals Hidden Associations with Chronic Diseases.</title>
        <authorList>
            <person name="Tisza M.J."/>
            <person name="Buck C.B."/>
        </authorList>
    </citation>
    <scope>NUCLEOTIDE SEQUENCE</scope>
    <source>
        <strain evidence="1">Ct9lR64</strain>
    </source>
</reference>
<organism evidence="1">
    <name type="scientific">Siphoviridae sp. ct9lR64</name>
    <dbReference type="NCBI Taxonomy" id="2826178"/>
    <lineage>
        <taxon>Viruses</taxon>
        <taxon>Duplodnaviria</taxon>
        <taxon>Heunggongvirae</taxon>
        <taxon>Uroviricota</taxon>
        <taxon>Caudoviricetes</taxon>
    </lineage>
</organism>
<protein>
    <submittedName>
        <fullName evidence="1">Uncharacterized protein</fullName>
    </submittedName>
</protein>
<proteinExistence type="predicted"/>
<sequence>MKYHHQKSYLYHHIYGKTYSCDHPVYNRATLYIKYGIGLCVIQQRYDEKTKRTWWTEIDPWLVDEIYLHPKFDEYFKKYATIPTNDIYPTVSVRQIMWALRMKPIKREKWETVFDKSPI</sequence>
<name>A0A8S5QY44_9CAUD</name>
<evidence type="ECO:0000313" key="1">
    <source>
        <dbReference type="EMBL" id="DAE23850.1"/>
    </source>
</evidence>
<accession>A0A8S5QY44</accession>